<reference evidence="8" key="1">
    <citation type="submission" date="2025-08" db="UniProtKB">
        <authorList>
            <consortium name="RefSeq"/>
        </authorList>
    </citation>
    <scope>IDENTIFICATION</scope>
</reference>
<accession>A0A1S4EFA7</accession>
<dbReference type="PaxDb" id="121845-A0A1S4EFA7"/>
<keyword evidence="8" id="KW-0762">Sugar transport</keyword>
<keyword evidence="3 6" id="KW-0812">Transmembrane</keyword>
<proteinExistence type="predicted"/>
<feature type="transmembrane region" description="Helical" evidence="6">
    <location>
        <begin position="178"/>
        <end position="199"/>
    </location>
</feature>
<keyword evidence="7" id="KW-1185">Reference proteome</keyword>
<keyword evidence="4 6" id="KW-1133">Transmembrane helix</keyword>
<dbReference type="InterPro" id="IPR036259">
    <property type="entry name" value="MFS_trans_sf"/>
</dbReference>
<evidence type="ECO:0000256" key="1">
    <source>
        <dbReference type="ARBA" id="ARBA00004141"/>
    </source>
</evidence>
<dbReference type="GO" id="GO:0016020">
    <property type="term" value="C:membrane"/>
    <property type="evidence" value="ECO:0007669"/>
    <property type="project" value="UniProtKB-SubCell"/>
</dbReference>
<dbReference type="PANTHER" id="PTHR19432:SF35">
    <property type="entry name" value="SOLUTE CARRIER FAMILY 45 MEMBER 3 ISOFORM X1"/>
    <property type="match status" value="1"/>
</dbReference>
<organism evidence="7 8">
    <name type="scientific">Diaphorina citri</name>
    <name type="common">Asian citrus psyllid</name>
    <dbReference type="NCBI Taxonomy" id="121845"/>
    <lineage>
        <taxon>Eukaryota</taxon>
        <taxon>Metazoa</taxon>
        <taxon>Ecdysozoa</taxon>
        <taxon>Arthropoda</taxon>
        <taxon>Hexapoda</taxon>
        <taxon>Insecta</taxon>
        <taxon>Pterygota</taxon>
        <taxon>Neoptera</taxon>
        <taxon>Paraneoptera</taxon>
        <taxon>Hemiptera</taxon>
        <taxon>Sternorrhyncha</taxon>
        <taxon>Psylloidea</taxon>
        <taxon>Psyllidae</taxon>
        <taxon>Diaphorininae</taxon>
        <taxon>Diaphorina</taxon>
    </lineage>
</organism>
<keyword evidence="2" id="KW-0813">Transport</keyword>
<dbReference type="SUPFAM" id="SSF103473">
    <property type="entry name" value="MFS general substrate transporter"/>
    <property type="match status" value="1"/>
</dbReference>
<name>A0A1S4EFA7_DIACI</name>
<dbReference type="Proteomes" id="UP000079169">
    <property type="component" value="Unplaced"/>
</dbReference>
<dbReference type="KEGG" id="dci:103512241"/>
<dbReference type="OMA" id="YNSEYNE"/>
<evidence type="ECO:0000256" key="6">
    <source>
        <dbReference type="SAM" id="Phobius"/>
    </source>
</evidence>
<feature type="transmembrane region" description="Helical" evidence="6">
    <location>
        <begin position="148"/>
        <end position="172"/>
    </location>
</feature>
<keyword evidence="5 6" id="KW-0472">Membrane</keyword>
<sequence length="202" mass="21929">MAHVCYSLYFTDFVGESVFGGDPMAPPESESHALYEEGVRFGCWGMSMYSLSCACYSTIIDKLIQRFRAKNVYVGGLLFYSTGMMLMALTKSKFGVILFSWTAGVMYSTLFTMPYLIVAHYHACNVFEISPEGDPLPSTQIRGLGTDLAIVQAMVFLAQFSLSLCLGTIISVAGTTTVVVVVASSLAFCGALTATKVLYLDL</sequence>
<evidence type="ECO:0000256" key="5">
    <source>
        <dbReference type="ARBA" id="ARBA00023136"/>
    </source>
</evidence>
<dbReference type="STRING" id="121845.A0A1S4EFA7"/>
<evidence type="ECO:0000256" key="4">
    <source>
        <dbReference type="ARBA" id="ARBA00022989"/>
    </source>
</evidence>
<dbReference type="PANTHER" id="PTHR19432">
    <property type="entry name" value="SUGAR TRANSPORTER"/>
    <property type="match status" value="1"/>
</dbReference>
<evidence type="ECO:0000313" key="8">
    <source>
        <dbReference type="RefSeq" id="XP_017300809.1"/>
    </source>
</evidence>
<evidence type="ECO:0000313" key="7">
    <source>
        <dbReference type="Proteomes" id="UP000079169"/>
    </source>
</evidence>
<gene>
    <name evidence="8" type="primary">LOC103512241</name>
</gene>
<evidence type="ECO:0000256" key="3">
    <source>
        <dbReference type="ARBA" id="ARBA00022692"/>
    </source>
</evidence>
<evidence type="ECO:0000256" key="2">
    <source>
        <dbReference type="ARBA" id="ARBA00022448"/>
    </source>
</evidence>
<feature type="transmembrane region" description="Helical" evidence="6">
    <location>
        <begin position="96"/>
        <end position="118"/>
    </location>
</feature>
<protein>
    <submittedName>
        <fullName evidence="8">Proton-associated sugar transporter A</fullName>
    </submittedName>
</protein>
<feature type="transmembrane region" description="Helical" evidence="6">
    <location>
        <begin position="72"/>
        <end position="90"/>
    </location>
</feature>
<dbReference type="RefSeq" id="XP_017300809.1">
    <property type="nucleotide sequence ID" value="XM_017445320.2"/>
</dbReference>
<dbReference type="GeneID" id="103512241"/>
<dbReference type="GO" id="GO:0008506">
    <property type="term" value="F:sucrose:proton symporter activity"/>
    <property type="evidence" value="ECO:0007669"/>
    <property type="project" value="TreeGrafter"/>
</dbReference>
<dbReference type="FunFam" id="1.20.1250.20:FF:000493">
    <property type="entry name" value="proton-associated sugar transporter A"/>
    <property type="match status" value="1"/>
</dbReference>
<dbReference type="AlphaFoldDB" id="A0A1S4EFA7"/>
<comment type="subcellular location">
    <subcellularLocation>
        <location evidence="1">Membrane</location>
        <topology evidence="1">Multi-pass membrane protein</topology>
    </subcellularLocation>
</comment>